<dbReference type="RefSeq" id="WP_303686267.1">
    <property type="nucleotide sequence ID" value="NZ_CAJXYO010000110.1"/>
</dbReference>
<evidence type="ECO:0000313" key="2">
    <source>
        <dbReference type="Proteomes" id="UP000196102"/>
    </source>
</evidence>
<dbReference type="Proteomes" id="UP000196102">
    <property type="component" value="Unassembled WGS sequence"/>
</dbReference>
<sequence>MNENEYLKFKVEINTYCLDILGDRLTTIKANLDSLMDAKRNETKSSAGDKYETGRAMIQNEEELYKRQGAETRKTLDQMLRIDPDKSCSTVEPGALVILPSGHFYVGAGMGKLEVNGKNCFAISLSSPMGQALKGKTAGTTFSFQEKEILILNIY</sequence>
<evidence type="ECO:0000313" key="1">
    <source>
        <dbReference type="EMBL" id="OUS17633.1"/>
    </source>
</evidence>
<proteinExistence type="predicted"/>
<organism evidence="1 2">
    <name type="scientific">Nonlabens dokdonensis</name>
    <dbReference type="NCBI Taxonomy" id="328515"/>
    <lineage>
        <taxon>Bacteria</taxon>
        <taxon>Pseudomonadati</taxon>
        <taxon>Bacteroidota</taxon>
        <taxon>Flavobacteriia</taxon>
        <taxon>Flavobacteriales</taxon>
        <taxon>Flavobacteriaceae</taxon>
        <taxon>Nonlabens</taxon>
    </lineage>
</organism>
<accession>A0A1Z8B501</accession>
<dbReference type="GO" id="GO:0003746">
    <property type="term" value="F:translation elongation factor activity"/>
    <property type="evidence" value="ECO:0007669"/>
    <property type="project" value="UniProtKB-KW"/>
</dbReference>
<keyword evidence="1" id="KW-0648">Protein biosynthesis</keyword>
<protein>
    <submittedName>
        <fullName evidence="1">Transcription elongation factor</fullName>
    </submittedName>
</protein>
<dbReference type="EMBL" id="MAAX01000077">
    <property type="protein sequence ID" value="OUS17633.1"/>
    <property type="molecule type" value="Genomic_DNA"/>
</dbReference>
<keyword evidence="1" id="KW-0251">Elongation factor</keyword>
<reference evidence="2" key="1">
    <citation type="journal article" date="2017" name="Proc. Natl. Acad. Sci. U.S.A.">
        <title>Simulation of Deepwater Horizon oil plume reveals substrate specialization within a complex community of hydrocarbon-degraders.</title>
        <authorList>
            <person name="Hu P."/>
            <person name="Dubinsky E.A."/>
            <person name="Probst A.J."/>
            <person name="Wang J."/>
            <person name="Sieber C.M.K."/>
            <person name="Tom L.M."/>
            <person name="Gardinali P."/>
            <person name="Banfield J.F."/>
            <person name="Atlas R.M."/>
            <person name="Andersen G.L."/>
        </authorList>
    </citation>
    <scope>NUCLEOTIDE SEQUENCE [LARGE SCALE GENOMIC DNA]</scope>
</reference>
<name>A0A1Z8B501_9FLAO</name>
<comment type="caution">
    <text evidence="1">The sequence shown here is derived from an EMBL/GenBank/DDBJ whole genome shotgun (WGS) entry which is preliminary data.</text>
</comment>
<dbReference type="AlphaFoldDB" id="A0A1Z8B501"/>
<gene>
    <name evidence="1" type="ORF">A9Q93_04855</name>
</gene>